<feature type="compositionally biased region" description="Basic and acidic residues" evidence="3">
    <location>
        <begin position="15"/>
        <end position="29"/>
    </location>
</feature>
<dbReference type="CDD" id="cd21371">
    <property type="entry name" value="cwf21_RRC1-like"/>
    <property type="match status" value="1"/>
</dbReference>
<feature type="compositionally biased region" description="Low complexity" evidence="3">
    <location>
        <begin position="683"/>
        <end position="692"/>
    </location>
</feature>
<dbReference type="InterPro" id="IPR003034">
    <property type="entry name" value="SAP_dom"/>
</dbReference>
<accession>A0A0U9HP58</accession>
<dbReference type="SUPFAM" id="SSF54928">
    <property type="entry name" value="RNA-binding domain, RBD"/>
    <property type="match status" value="1"/>
</dbReference>
<feature type="region of interest" description="Disordered" evidence="3">
    <location>
        <begin position="1"/>
        <end position="29"/>
    </location>
</feature>
<dbReference type="SMART" id="SM00360">
    <property type="entry name" value="RRM"/>
    <property type="match status" value="1"/>
</dbReference>
<dbReference type="SUPFAM" id="SSF48464">
    <property type="entry name" value="ENTH/VHS domain"/>
    <property type="match status" value="1"/>
</dbReference>
<proteinExistence type="predicted"/>
<keyword evidence="9" id="KW-1185">Reference proteome</keyword>
<reference evidence="8 9" key="1">
    <citation type="journal article" date="2014" name="Nat. Commun.">
        <title>Klebsormidium flaccidum genome reveals primary factors for plant terrestrial adaptation.</title>
        <authorList>
            <person name="Hori K."/>
            <person name="Maruyama F."/>
            <person name="Fujisawa T."/>
            <person name="Togashi T."/>
            <person name="Yamamoto N."/>
            <person name="Seo M."/>
            <person name="Sato S."/>
            <person name="Yamada T."/>
            <person name="Mori H."/>
            <person name="Tajima N."/>
            <person name="Moriyama T."/>
            <person name="Ikeuchi M."/>
            <person name="Watanabe M."/>
            <person name="Wada H."/>
            <person name="Kobayashi K."/>
            <person name="Saito M."/>
            <person name="Masuda T."/>
            <person name="Sasaki-Sekimoto Y."/>
            <person name="Mashiguchi K."/>
            <person name="Awai K."/>
            <person name="Shimojima M."/>
            <person name="Masuda S."/>
            <person name="Iwai M."/>
            <person name="Nobusawa T."/>
            <person name="Narise T."/>
            <person name="Kondo S."/>
            <person name="Saito H."/>
            <person name="Sato R."/>
            <person name="Murakawa M."/>
            <person name="Ihara Y."/>
            <person name="Oshima-Yamada Y."/>
            <person name="Ohtaka K."/>
            <person name="Satoh M."/>
            <person name="Sonobe K."/>
            <person name="Ishii M."/>
            <person name="Ohtani R."/>
            <person name="Kanamori-Sato M."/>
            <person name="Honoki R."/>
            <person name="Miyazaki D."/>
            <person name="Mochizuki H."/>
            <person name="Umetsu J."/>
            <person name="Higashi K."/>
            <person name="Shibata D."/>
            <person name="Kamiya Y."/>
            <person name="Sato N."/>
            <person name="Nakamura Y."/>
            <person name="Tabata S."/>
            <person name="Ida S."/>
            <person name="Kurokawa K."/>
            <person name="Ohta H."/>
        </authorList>
    </citation>
    <scope>NUCLEOTIDE SEQUENCE [LARGE SCALE GENOMIC DNA]</scope>
    <source>
        <strain evidence="8 9">NIES-2285</strain>
    </source>
</reference>
<feature type="domain" description="SAP" evidence="6">
    <location>
        <begin position="623"/>
        <end position="657"/>
    </location>
</feature>
<dbReference type="Gene3D" id="1.25.40.90">
    <property type="match status" value="1"/>
</dbReference>
<dbReference type="Pfam" id="PF04818">
    <property type="entry name" value="CID"/>
    <property type="match status" value="1"/>
</dbReference>
<protein>
    <submittedName>
        <fullName evidence="8">RNA recognition motif (RRM)-containing protein</fullName>
    </submittedName>
</protein>
<gene>
    <name evidence="8" type="ORF">KFL_002640020</name>
</gene>
<dbReference type="PROSITE" id="PS50128">
    <property type="entry name" value="SURP"/>
    <property type="match status" value="1"/>
</dbReference>
<feature type="compositionally biased region" description="Basic and acidic residues" evidence="3">
    <location>
        <begin position="963"/>
        <end position="1018"/>
    </location>
</feature>
<dbReference type="GO" id="GO:0006396">
    <property type="term" value="P:RNA processing"/>
    <property type="evidence" value="ECO:0007669"/>
    <property type="project" value="InterPro"/>
</dbReference>
<evidence type="ECO:0000313" key="9">
    <source>
        <dbReference type="Proteomes" id="UP000054558"/>
    </source>
</evidence>
<feature type="region of interest" description="Disordered" evidence="3">
    <location>
        <begin position="585"/>
        <end position="616"/>
    </location>
</feature>
<feature type="domain" description="CID" evidence="7">
    <location>
        <begin position="437"/>
        <end position="582"/>
    </location>
</feature>
<feature type="region of interest" description="Disordered" evidence="3">
    <location>
        <begin position="62"/>
        <end position="107"/>
    </location>
</feature>
<dbReference type="AlphaFoldDB" id="A0A0U9HP58"/>
<keyword evidence="1 2" id="KW-0694">RNA-binding</keyword>
<evidence type="ECO:0000256" key="2">
    <source>
        <dbReference type="PROSITE-ProRule" id="PRU00176"/>
    </source>
</evidence>
<dbReference type="InterPro" id="IPR035967">
    <property type="entry name" value="SWAP/Surp_sf"/>
</dbReference>
<evidence type="ECO:0000259" key="5">
    <source>
        <dbReference type="PROSITE" id="PS50128"/>
    </source>
</evidence>
<feature type="compositionally biased region" description="Basic and acidic residues" evidence="3">
    <location>
        <begin position="123"/>
        <end position="145"/>
    </location>
</feature>
<dbReference type="PROSITE" id="PS51391">
    <property type="entry name" value="CID"/>
    <property type="match status" value="1"/>
</dbReference>
<dbReference type="STRING" id="105231.A0A0U9HP58"/>
<feature type="region of interest" description="Disordered" evidence="3">
    <location>
        <begin position="123"/>
        <end position="148"/>
    </location>
</feature>
<dbReference type="Gene3D" id="1.10.10.790">
    <property type="entry name" value="Surp module"/>
    <property type="match status" value="1"/>
</dbReference>
<feature type="compositionally biased region" description="Basic and acidic residues" evidence="3">
    <location>
        <begin position="62"/>
        <end position="72"/>
    </location>
</feature>
<dbReference type="InterPro" id="IPR000504">
    <property type="entry name" value="RRM_dom"/>
</dbReference>
<dbReference type="Pfam" id="PF01805">
    <property type="entry name" value="Surp"/>
    <property type="match status" value="1"/>
</dbReference>
<dbReference type="Pfam" id="PF00076">
    <property type="entry name" value="RRM_1"/>
    <property type="match status" value="1"/>
</dbReference>
<dbReference type="Gene3D" id="3.30.70.330">
    <property type="match status" value="1"/>
</dbReference>
<dbReference type="Gene3D" id="6.10.140.420">
    <property type="match status" value="1"/>
</dbReference>
<evidence type="ECO:0000259" key="7">
    <source>
        <dbReference type="PROSITE" id="PS51391"/>
    </source>
</evidence>
<feature type="compositionally biased region" description="Low complexity" evidence="3">
    <location>
        <begin position="807"/>
        <end position="820"/>
    </location>
</feature>
<dbReference type="GO" id="GO:0005634">
    <property type="term" value="C:nucleus"/>
    <property type="evidence" value="ECO:0000318"/>
    <property type="project" value="GO_Central"/>
</dbReference>
<feature type="compositionally biased region" description="Basic and acidic residues" evidence="3">
    <location>
        <begin position="95"/>
        <end position="107"/>
    </location>
</feature>
<evidence type="ECO:0000259" key="4">
    <source>
        <dbReference type="PROSITE" id="PS50102"/>
    </source>
</evidence>
<dbReference type="PANTHER" id="PTHR23140">
    <property type="entry name" value="RNA PROCESSING PROTEIN LD23810P"/>
    <property type="match status" value="1"/>
</dbReference>
<feature type="compositionally biased region" description="Basic and acidic residues" evidence="3">
    <location>
        <begin position="911"/>
        <end position="936"/>
    </location>
</feature>
<dbReference type="PROSITE" id="PS50102">
    <property type="entry name" value="RRM"/>
    <property type="match status" value="1"/>
</dbReference>
<feature type="compositionally biased region" description="Acidic residues" evidence="3">
    <location>
        <begin position="792"/>
        <end position="801"/>
    </location>
</feature>
<dbReference type="InterPro" id="IPR013170">
    <property type="entry name" value="mRNA_splic_Cwf21_dom"/>
</dbReference>
<dbReference type="Pfam" id="PF08312">
    <property type="entry name" value="cwf21"/>
    <property type="match status" value="1"/>
</dbReference>
<dbReference type="SMART" id="SM00648">
    <property type="entry name" value="SWAP"/>
    <property type="match status" value="1"/>
</dbReference>
<dbReference type="SMART" id="SM01115">
    <property type="entry name" value="cwf21"/>
    <property type="match status" value="1"/>
</dbReference>
<feature type="compositionally biased region" description="Low complexity" evidence="3">
    <location>
        <begin position="603"/>
        <end position="612"/>
    </location>
</feature>
<dbReference type="SUPFAM" id="SSF109905">
    <property type="entry name" value="Surp module (SWAP domain)"/>
    <property type="match status" value="1"/>
</dbReference>
<dbReference type="InterPro" id="IPR000061">
    <property type="entry name" value="Surp"/>
</dbReference>
<dbReference type="PROSITE" id="PS50800">
    <property type="entry name" value="SAP"/>
    <property type="match status" value="1"/>
</dbReference>
<name>A0A0U9HP58_KLENI</name>
<evidence type="ECO:0000313" key="8">
    <source>
        <dbReference type="EMBL" id="GAQ85980.1"/>
    </source>
</evidence>
<dbReference type="InterPro" id="IPR006569">
    <property type="entry name" value="CID_dom"/>
</dbReference>
<dbReference type="CDD" id="cd12223">
    <property type="entry name" value="RRM_SR140"/>
    <property type="match status" value="1"/>
</dbReference>
<feature type="region of interest" description="Disordered" evidence="3">
    <location>
        <begin position="897"/>
        <end position="1018"/>
    </location>
</feature>
<dbReference type="InterPro" id="IPR051485">
    <property type="entry name" value="SR-CTD_assoc_factor"/>
</dbReference>
<feature type="region of interest" description="Disordered" evidence="3">
    <location>
        <begin position="659"/>
        <end position="708"/>
    </location>
</feature>
<dbReference type="InterPro" id="IPR008942">
    <property type="entry name" value="ENTH_VHS"/>
</dbReference>
<dbReference type="InterPro" id="IPR035009">
    <property type="entry name" value="SR140_RRM"/>
</dbReference>
<feature type="domain" description="SURP motif" evidence="5">
    <location>
        <begin position="332"/>
        <end position="375"/>
    </location>
</feature>
<organism evidence="8 9">
    <name type="scientific">Klebsormidium nitens</name>
    <name type="common">Green alga</name>
    <name type="synonym">Ulothrix nitens</name>
    <dbReference type="NCBI Taxonomy" id="105231"/>
    <lineage>
        <taxon>Eukaryota</taxon>
        <taxon>Viridiplantae</taxon>
        <taxon>Streptophyta</taxon>
        <taxon>Klebsormidiophyceae</taxon>
        <taxon>Klebsormidiales</taxon>
        <taxon>Klebsormidiaceae</taxon>
        <taxon>Klebsormidium</taxon>
    </lineage>
</organism>
<evidence type="ECO:0000259" key="6">
    <source>
        <dbReference type="PROSITE" id="PS50800"/>
    </source>
</evidence>
<feature type="region of interest" description="Disordered" evidence="3">
    <location>
        <begin position="737"/>
        <end position="857"/>
    </location>
</feature>
<evidence type="ECO:0000256" key="3">
    <source>
        <dbReference type="SAM" id="MobiDB-lite"/>
    </source>
</evidence>
<feature type="region of interest" description="Disordered" evidence="3">
    <location>
        <begin position="404"/>
        <end position="438"/>
    </location>
</feature>
<evidence type="ECO:0000256" key="1">
    <source>
        <dbReference type="ARBA" id="ARBA00022884"/>
    </source>
</evidence>
<dbReference type="OrthoDB" id="377209at2759"/>
<feature type="domain" description="RRM" evidence="4">
    <location>
        <begin position="169"/>
        <end position="250"/>
    </location>
</feature>
<dbReference type="InterPro" id="IPR047491">
    <property type="entry name" value="RRC1-like_cwf21"/>
</dbReference>
<dbReference type="Proteomes" id="UP000054558">
    <property type="component" value="Unassembled WGS sequence"/>
</dbReference>
<dbReference type="PANTHER" id="PTHR23140:SF0">
    <property type="entry name" value="U2 SNRNP-ASSOCIATED SURP MOTIF-CONTAINING PROTEIN"/>
    <property type="match status" value="1"/>
</dbReference>
<dbReference type="EMBL" id="DF237213">
    <property type="protein sequence ID" value="GAQ85980.1"/>
    <property type="molecule type" value="Genomic_DNA"/>
</dbReference>
<dbReference type="SMART" id="SM00582">
    <property type="entry name" value="RPR"/>
    <property type="match status" value="1"/>
</dbReference>
<dbReference type="InterPro" id="IPR012677">
    <property type="entry name" value="Nucleotide-bd_a/b_plait_sf"/>
</dbReference>
<dbReference type="OMA" id="RRPHICA"/>
<sequence length="1018" mass="111579">MTSFQMLRKKTPFQKHREEEEARKKREDEEAAKLYEEFVESFEADDKKPKAFVRGGVIDPSKRVGHEVEGKPKAGARYVPSFLPPTVPAAANDPEQEKEAVPEIKREKAKVRNIDNFMEELRREQEAREERAKRRDHRPNSRFDELPEEPLGFDPFKGSFDMDGDPATTNLYVGNLAPQIDESFLLRTFGRFGPIASVKIMWPRSDDEKRRARNSGFVAFMKRKDAEAAKDEMSGALMCDYELKLGWGKAIPLPAQALPAPPAGASAHSMLPAGGASIPPPGGIPRTAAEAIAKAAAAAAKLALLAPGVEPPPPRFPDVAVVMPADAFQQRVIDTVALFVLDDGCAFEQAIMERERGNPTYAFLFDLASPLHQYYRWRVFSFAQGDTLTRWRVDPFVMVQGGPRWLPPPLPDDSSDKKQEAPTAAAGKGKGAGERPLSDTLRDEFEDMLRALTLERSMVRDAMGFALDNADAAAEVVEVVAEALTLAETPIPSKVARLMLVSDILHNSSAPVKNASAYRTLLQARLPDIFESFNETLRNVTGRMTAEALKARVGKVLAVWGDWFLFSESFIAGLRTTFLRRSDTGVPPFHTLPTSPPEEEAAAPEGPSAAEGDATSGGLEAELRALSLAELERRCKHSGLSLRGGRAVMVARLLHLDEEEHGPRKGGQQEAHKVGGAQGAASGGKASRSRAAPTGQWQAVDPSSEPTVGWEQIGADAVKAGPDGGAAFASGTLQIPEYEGGLGGSSGRATSEGRPASRQSLDKTEGGAGGDKKKGRAEVVLPASKWAHDAADSDDDDNDDESAGRPAQSGQQQGAAGGAADPSEDDRRSSDLDIFEGAGKPERAEAPGASAELEEERRQRLRKLEVTLMEYRDSLEERGVKDGAELERKVAAYRRRLEAEAEAQAQARAGKKADESGSGRRDKEASGERRTDSPRGKERKRARSSEKTGSGRKRARSRSGSPTREKSRERGRETRERDKERGRERDRDREKEREREREKEKERARGKDKERERREKRR</sequence>
<dbReference type="GO" id="GO:0003723">
    <property type="term" value="F:RNA binding"/>
    <property type="evidence" value="ECO:0000318"/>
    <property type="project" value="GO_Central"/>
</dbReference>
<dbReference type="InterPro" id="IPR035979">
    <property type="entry name" value="RBD_domain_sf"/>
</dbReference>